<accession>A0ABD1X239</accession>
<comment type="subcellular location">
    <subcellularLocation>
        <location evidence="5">Golgi apparatus membrane</location>
        <topology evidence="5">Single-pass type II membrane protein</topology>
    </subcellularLocation>
</comment>
<name>A0ABD1X239_9LAMI</name>
<evidence type="ECO:0000313" key="7">
    <source>
        <dbReference type="Proteomes" id="UP001604277"/>
    </source>
</evidence>
<keyword evidence="5" id="KW-1133">Transmembrane helix</keyword>
<keyword evidence="4" id="KW-0808">Transferase</keyword>
<dbReference type="GO" id="GO:0016757">
    <property type="term" value="F:glycosyltransferase activity"/>
    <property type="evidence" value="ECO:0007669"/>
    <property type="project" value="UniProtKB-KW"/>
</dbReference>
<dbReference type="InterPro" id="IPR002495">
    <property type="entry name" value="Glyco_trans_8"/>
</dbReference>
<proteinExistence type="inferred from homology"/>
<evidence type="ECO:0000256" key="3">
    <source>
        <dbReference type="ARBA" id="ARBA00022676"/>
    </source>
</evidence>
<organism evidence="6 7">
    <name type="scientific">Forsythia ovata</name>
    <dbReference type="NCBI Taxonomy" id="205694"/>
    <lineage>
        <taxon>Eukaryota</taxon>
        <taxon>Viridiplantae</taxon>
        <taxon>Streptophyta</taxon>
        <taxon>Embryophyta</taxon>
        <taxon>Tracheophyta</taxon>
        <taxon>Spermatophyta</taxon>
        <taxon>Magnoliopsida</taxon>
        <taxon>eudicotyledons</taxon>
        <taxon>Gunneridae</taxon>
        <taxon>Pentapetalae</taxon>
        <taxon>asterids</taxon>
        <taxon>lamiids</taxon>
        <taxon>Lamiales</taxon>
        <taxon>Oleaceae</taxon>
        <taxon>Forsythieae</taxon>
        <taxon>Forsythia</taxon>
    </lineage>
</organism>
<keyword evidence="7" id="KW-1185">Reference proteome</keyword>
<feature type="transmembrane region" description="Helical" evidence="5">
    <location>
        <begin position="50"/>
        <end position="72"/>
    </location>
</feature>
<dbReference type="PANTHER" id="PTHR32116">
    <property type="entry name" value="GALACTURONOSYLTRANSFERASE 4-RELATED"/>
    <property type="match status" value="1"/>
</dbReference>
<comment type="similarity">
    <text evidence="2 5">Belongs to the glycosyltransferase 8 family.</text>
</comment>
<reference evidence="7" key="1">
    <citation type="submission" date="2024-07" db="EMBL/GenBank/DDBJ databases">
        <title>Two chromosome-level genome assemblies of Korean endemic species Abeliophyllum distichum and Forsythia ovata (Oleaceae).</title>
        <authorList>
            <person name="Jang H."/>
        </authorList>
    </citation>
    <scope>NUCLEOTIDE SEQUENCE [LARGE SCALE GENOMIC DNA]</scope>
</reference>
<evidence type="ECO:0000256" key="5">
    <source>
        <dbReference type="RuleBase" id="RU362027"/>
    </source>
</evidence>
<protein>
    <recommendedName>
        <fullName evidence="5">Hexosyltransferase</fullName>
        <ecNumber evidence="5">2.4.1.-</ecNumber>
    </recommendedName>
</protein>
<keyword evidence="5" id="KW-0961">Cell wall biogenesis/degradation</keyword>
<dbReference type="Gene3D" id="3.90.550.10">
    <property type="entry name" value="Spore Coat Polysaccharide Biosynthesis Protein SpsA, Chain A"/>
    <property type="match status" value="1"/>
</dbReference>
<dbReference type="GO" id="GO:0071555">
    <property type="term" value="P:cell wall organization"/>
    <property type="evidence" value="ECO:0007669"/>
    <property type="project" value="UniProtKB-KW"/>
</dbReference>
<evidence type="ECO:0000313" key="6">
    <source>
        <dbReference type="EMBL" id="KAL2556046.1"/>
    </source>
</evidence>
<dbReference type="Pfam" id="PF01501">
    <property type="entry name" value="Glyco_transf_8"/>
    <property type="match status" value="1"/>
</dbReference>
<keyword evidence="5" id="KW-0812">Transmembrane</keyword>
<keyword evidence="5" id="KW-0333">Golgi apparatus</keyword>
<dbReference type="InterPro" id="IPR029044">
    <property type="entry name" value="Nucleotide-diphossugar_trans"/>
</dbReference>
<dbReference type="PANTHER" id="PTHR32116:SF0">
    <property type="entry name" value="GALACTURONOSYLTRANSFERASE 6-RELATED"/>
    <property type="match status" value="1"/>
</dbReference>
<keyword evidence="3 5" id="KW-0328">Glycosyltransferase</keyword>
<dbReference type="EC" id="2.4.1.-" evidence="5"/>
<evidence type="ECO:0000256" key="4">
    <source>
        <dbReference type="ARBA" id="ARBA00022679"/>
    </source>
</evidence>
<dbReference type="GO" id="GO:0000139">
    <property type="term" value="C:Golgi membrane"/>
    <property type="evidence" value="ECO:0007669"/>
    <property type="project" value="UniProtKB-SubCell"/>
</dbReference>
<dbReference type="InterPro" id="IPR029993">
    <property type="entry name" value="GAUT"/>
</dbReference>
<dbReference type="EMBL" id="JBFOLJ010000001">
    <property type="protein sequence ID" value="KAL2556046.1"/>
    <property type="molecule type" value="Genomic_DNA"/>
</dbReference>
<comment type="caution">
    <text evidence="6">The sequence shown here is derived from an EMBL/GenBank/DDBJ whole genome shotgun (WGS) entry which is preliminary data.</text>
</comment>
<gene>
    <name evidence="6" type="ORF">Fot_00785</name>
</gene>
<dbReference type="AlphaFoldDB" id="A0ABD1X239"/>
<evidence type="ECO:0000256" key="1">
    <source>
        <dbReference type="ARBA" id="ARBA00004877"/>
    </source>
</evidence>
<evidence type="ECO:0000256" key="2">
    <source>
        <dbReference type="ARBA" id="ARBA00006351"/>
    </source>
</evidence>
<dbReference type="Proteomes" id="UP001604277">
    <property type="component" value="Unassembled WGS sequence"/>
</dbReference>
<keyword evidence="5" id="KW-0472">Membrane</keyword>
<sequence>MNGLHTGKVWIEVNLTFQGIRYACIDEQTIKFLVNKLVFVFDPKSRNHELFLFATCFSLLHKIVLFDHFVVLQRDLTRLWCIDMRGKLNGAVETCNEGELSFCRMDMFVNFTDPVVAERFDTTTCAWDFVMNVFNLQEWEEA</sequence>
<comment type="pathway">
    <text evidence="1 5">Glycan metabolism; pectin biosynthesis.</text>
</comment>
<dbReference type="SUPFAM" id="SSF53448">
    <property type="entry name" value="Nucleotide-diphospho-sugar transferases"/>
    <property type="match status" value="1"/>
</dbReference>